<evidence type="ECO:0000313" key="2">
    <source>
        <dbReference type="Proteomes" id="UP000192257"/>
    </source>
</evidence>
<dbReference type="GeneID" id="39984439"/>
<keyword evidence="2" id="KW-1185">Reference proteome</keyword>
<accession>A0A1X0P0G3</accession>
<organism evidence="1 2">
    <name type="scientific">Trypanosoma theileri</name>
    <dbReference type="NCBI Taxonomy" id="67003"/>
    <lineage>
        <taxon>Eukaryota</taxon>
        <taxon>Discoba</taxon>
        <taxon>Euglenozoa</taxon>
        <taxon>Kinetoplastea</taxon>
        <taxon>Metakinetoplastina</taxon>
        <taxon>Trypanosomatida</taxon>
        <taxon>Trypanosomatidae</taxon>
        <taxon>Trypanosoma</taxon>
    </lineage>
</organism>
<dbReference type="VEuPathDB" id="TriTrypDB:TM35_000101680"/>
<gene>
    <name evidence="1" type="ORF">TM35_000101680</name>
</gene>
<proteinExistence type="predicted"/>
<protein>
    <submittedName>
        <fullName evidence="1">Uncharacterized protein</fullName>
    </submittedName>
</protein>
<evidence type="ECO:0000313" key="1">
    <source>
        <dbReference type="EMBL" id="ORC89900.1"/>
    </source>
</evidence>
<dbReference type="RefSeq" id="XP_028883966.1">
    <property type="nucleotide sequence ID" value="XM_029024659.1"/>
</dbReference>
<reference evidence="1 2" key="1">
    <citation type="submission" date="2017-03" db="EMBL/GenBank/DDBJ databases">
        <title>An alternative strategy for trypanosome survival in the mammalian bloodstream revealed through genome and transcriptome analysis of the ubiquitous bovine parasite Trypanosoma (Megatrypanum) theileri.</title>
        <authorList>
            <person name="Kelly S."/>
            <person name="Ivens A."/>
            <person name="Mott A."/>
            <person name="O'Neill E."/>
            <person name="Emms D."/>
            <person name="Macleod O."/>
            <person name="Voorheis P."/>
            <person name="Matthews J."/>
            <person name="Matthews K."/>
            <person name="Carrington M."/>
        </authorList>
    </citation>
    <scope>NUCLEOTIDE SEQUENCE [LARGE SCALE GENOMIC DNA]</scope>
    <source>
        <strain evidence="1">Edinburgh</strain>
    </source>
</reference>
<dbReference type="Proteomes" id="UP000192257">
    <property type="component" value="Unassembled WGS sequence"/>
</dbReference>
<sequence>MRYSVFVELPPVDESFMTESSLAQQVLVEFAALRRAGEPQPPLCSVSSVRLQQTIRRRYPTAYEKIINEGTWRGKWHRFVETVAGLHCFQYSTSDYTAEPTLEIHIPPTELRCSLQGEDGNLVRKADAVLGAILWETLLQFDAMRQWCETVAAAAADDKNEKIFKPRWMPLIEAPSLAYFLQQLSLPKGKGFISSSIRRNAVREVVSILTREDTLAQHVSISQLRRFVTYTLGAWRAADVPMQKENPDTLSYYG</sequence>
<dbReference type="OrthoDB" id="243037at2759"/>
<comment type="caution">
    <text evidence="1">The sequence shown here is derived from an EMBL/GenBank/DDBJ whole genome shotgun (WGS) entry which is preliminary data.</text>
</comment>
<name>A0A1X0P0G3_9TRYP</name>
<dbReference type="EMBL" id="NBCO01000010">
    <property type="protein sequence ID" value="ORC89900.1"/>
    <property type="molecule type" value="Genomic_DNA"/>
</dbReference>
<dbReference type="AlphaFoldDB" id="A0A1X0P0G3"/>